<protein>
    <recommendedName>
        <fullName evidence="3">Kinase</fullName>
    </recommendedName>
</protein>
<evidence type="ECO:0000313" key="2">
    <source>
        <dbReference type="Proteomes" id="UP000037397"/>
    </source>
</evidence>
<evidence type="ECO:0000313" key="1">
    <source>
        <dbReference type="EMBL" id="KNX36643.1"/>
    </source>
</evidence>
<keyword evidence="2" id="KW-1185">Reference proteome</keyword>
<proteinExistence type="predicted"/>
<dbReference type="EMBL" id="LAIR01000002">
    <property type="protein sequence ID" value="KNX36643.1"/>
    <property type="molecule type" value="Genomic_DNA"/>
</dbReference>
<organism evidence="1 2">
    <name type="scientific">Luteipulveratus halotolerans</name>
    <dbReference type="NCBI Taxonomy" id="1631356"/>
    <lineage>
        <taxon>Bacteria</taxon>
        <taxon>Bacillati</taxon>
        <taxon>Actinomycetota</taxon>
        <taxon>Actinomycetes</taxon>
        <taxon>Micrococcales</taxon>
        <taxon>Dermacoccaceae</taxon>
        <taxon>Luteipulveratus</taxon>
    </lineage>
</organism>
<reference evidence="2" key="1">
    <citation type="submission" date="2015-03" db="EMBL/GenBank/DDBJ databases">
        <title>Luteipulveratus halotolerans sp. nov., a novel actinobacterium (Dermacoccaceae) from Sarawak, Malaysia.</title>
        <authorList>
            <person name="Juboi H."/>
            <person name="Basik A."/>
            <person name="Shamsul S.S."/>
            <person name="Arnold P."/>
            <person name="Schmitt E.K."/>
            <person name="Sanglier J.-J."/>
            <person name="Yeo T."/>
        </authorList>
    </citation>
    <scope>NUCLEOTIDE SEQUENCE [LARGE SCALE GENOMIC DNA]</scope>
    <source>
        <strain evidence="2">C296001</strain>
    </source>
</reference>
<dbReference type="SUPFAM" id="SSF52540">
    <property type="entry name" value="P-loop containing nucleoside triphosphate hydrolases"/>
    <property type="match status" value="1"/>
</dbReference>
<sequence length="176" mass="19570">MRTPTGTARTQLVVLRGNSGSGKSTLATALRERPMSVVQQDHVRRIMLHEDGSEATPETGVLLDRVVRFCLDRGKDVVLEGILDAARYRPVITALLDDHVGLNHVYYLDVRFEETVLRHGTRPERFAFSAEQMREWYRPHDVLGVDDELVVGADSSFAQTLARIADALDAGAARTT</sequence>
<accession>A0A0L6CGJ7</accession>
<dbReference type="AlphaFoldDB" id="A0A0L6CGJ7"/>
<dbReference type="Proteomes" id="UP000037397">
    <property type="component" value="Unassembled WGS sequence"/>
</dbReference>
<gene>
    <name evidence="1" type="ORF">VV01_04930</name>
</gene>
<comment type="caution">
    <text evidence="1">The sequence shown here is derived from an EMBL/GenBank/DDBJ whole genome shotgun (WGS) entry which is preliminary data.</text>
</comment>
<dbReference type="RefSeq" id="WP_050668917.1">
    <property type="nucleotide sequence ID" value="NZ_LAIR01000002.1"/>
</dbReference>
<name>A0A0L6CGJ7_9MICO</name>
<dbReference type="InterPro" id="IPR027417">
    <property type="entry name" value="P-loop_NTPase"/>
</dbReference>
<evidence type="ECO:0008006" key="3">
    <source>
        <dbReference type="Google" id="ProtNLM"/>
    </source>
</evidence>
<dbReference type="STRING" id="1631356.VV01_04930"/>
<dbReference type="Pfam" id="PF13671">
    <property type="entry name" value="AAA_33"/>
    <property type="match status" value="1"/>
</dbReference>
<dbReference type="Gene3D" id="3.40.50.300">
    <property type="entry name" value="P-loop containing nucleotide triphosphate hydrolases"/>
    <property type="match status" value="1"/>
</dbReference>